<comment type="caution">
    <text evidence="12">The sequence shown here is derived from an EMBL/GenBank/DDBJ whole genome shotgun (WGS) entry which is preliminary data.</text>
</comment>
<dbReference type="SMART" id="SM00194">
    <property type="entry name" value="PTPc"/>
    <property type="match status" value="1"/>
</dbReference>
<dbReference type="PROSITE" id="PS50056">
    <property type="entry name" value="TYR_PHOSPHATASE_2"/>
    <property type="match status" value="1"/>
</dbReference>
<dbReference type="PROSITE" id="PS50055">
    <property type="entry name" value="TYR_PHOSPHATASE_PTP"/>
    <property type="match status" value="1"/>
</dbReference>
<sequence>MLGSLFITVILIFACSFATKKEYNEELLKKKIIIGCNMKVIKCDVGETCYNDKILGYCSNEPLTALDKTIFVQNVNKDVRFIIRRMNDIVYDPDIKISLKTFQCIMRVVVSNFLKYIKLPQYYIPDKDCISLYKRFIIAFEKNTRNLNSDKTKNISVPLNRINGSDFYTELNKYINLVDNQYLDNLSELQKYNTKPWRKQKHEKNALSDQYSFWNDDRQGGYNHMDENIDSNFENDEYRFIPVGNNKIEQDEDLYWHSSKNGNHLQTKPILKEKTKKNGTDVLNLYNLSSDVLYVYIYPPILNYNDIAKITVRLIRLYNLKKNDLKFVGLSNNNQNIEYKIINSDLNVGDILKLTYNHANKFKNMFGYTITYVGGKKLDQKKDFGQNKTLNQSTVHIGGYSQSYVIVLTLVLIGILMTIFALVFLCIRRRCAISKKFHAVIADMNSKPAGYEYQELCRDQFPSNKYKYVKVDKKDIHSSKFSLTSWNEDNVINANIDIITAHTVLAYMESYLNDGEKLSKEWELLKLYKSEYTQITIASKLENIKKNVNPMIVPYDHNRFSLNQNNNDNGNDYINASYITDHDPRSPKYIITQCPMKDTIAHFWQMVWESYSNSIVCLCNLEENISFSKYWVSNGSILFGIYEIHLISEHTKRRDYLIRCFYVKNVKTNETRTITQFHYNSWVNNEIPSSSRIFLEYRRKVEKSCKTGTSPTIIHCSNGAGRSGLFILIDIVINRIMKGVKQLDISATLEHLRDQRRNVIETKNQFEFAFTSIAEQVTEMINTIPN</sequence>
<gene>
    <name evidence="12" type="ORF">A3Q56_02828</name>
</gene>
<evidence type="ECO:0000259" key="10">
    <source>
        <dbReference type="PROSITE" id="PS50055"/>
    </source>
</evidence>
<evidence type="ECO:0000313" key="13">
    <source>
        <dbReference type="Proteomes" id="UP000078046"/>
    </source>
</evidence>
<evidence type="ECO:0000256" key="1">
    <source>
        <dbReference type="ARBA" id="ARBA00004358"/>
    </source>
</evidence>
<evidence type="ECO:0000256" key="3">
    <source>
        <dbReference type="ARBA" id="ARBA00022729"/>
    </source>
</evidence>
<feature type="chain" id="PRO_5008056841" evidence="9">
    <location>
        <begin position="19"/>
        <end position="786"/>
    </location>
</feature>
<feature type="signal peptide" evidence="9">
    <location>
        <begin position="1"/>
        <end position="18"/>
    </location>
</feature>
<feature type="domain" description="Tyrosine specific protein phosphatases" evidence="11">
    <location>
        <begin position="692"/>
        <end position="767"/>
    </location>
</feature>
<dbReference type="PRINTS" id="PR00700">
    <property type="entry name" value="PRTYPHPHTASE"/>
</dbReference>
<keyword evidence="5 8" id="KW-0472">Membrane</keyword>
<accession>A0A177B576</accession>
<name>A0A177B576_9BILA</name>
<dbReference type="Pfam" id="PF00102">
    <property type="entry name" value="Y_phosphatase"/>
    <property type="match status" value="1"/>
</dbReference>
<evidence type="ECO:0000259" key="11">
    <source>
        <dbReference type="PROSITE" id="PS50056"/>
    </source>
</evidence>
<dbReference type="AlphaFoldDB" id="A0A177B576"/>
<dbReference type="InterPro" id="IPR033522">
    <property type="entry name" value="IA-2/IA-2_beta"/>
</dbReference>
<keyword evidence="6" id="KW-0325">Glycoprotein</keyword>
<evidence type="ECO:0000256" key="4">
    <source>
        <dbReference type="ARBA" id="ARBA00022989"/>
    </source>
</evidence>
<reference evidence="12 13" key="1">
    <citation type="submission" date="2016-04" db="EMBL/GenBank/DDBJ databases">
        <title>The genome of Intoshia linei affirms orthonectids as highly simplified spiralians.</title>
        <authorList>
            <person name="Mikhailov K.V."/>
            <person name="Slusarev G.S."/>
            <person name="Nikitin M.A."/>
            <person name="Logacheva M.D."/>
            <person name="Penin A."/>
            <person name="Aleoshin V."/>
            <person name="Panchin Y.V."/>
        </authorList>
    </citation>
    <scope>NUCLEOTIDE SEQUENCE [LARGE SCALE GENOMIC DNA]</scope>
    <source>
        <strain evidence="12">Intl2013</strain>
        <tissue evidence="12">Whole animal</tissue>
    </source>
</reference>
<feature type="transmembrane region" description="Helical" evidence="8">
    <location>
        <begin position="404"/>
        <end position="427"/>
    </location>
</feature>
<dbReference type="InterPro" id="IPR029021">
    <property type="entry name" value="Prot-tyrosine_phosphatase-like"/>
</dbReference>
<dbReference type="SMART" id="SM00404">
    <property type="entry name" value="PTPc_motif"/>
    <property type="match status" value="1"/>
</dbReference>
<dbReference type="InterPro" id="IPR016130">
    <property type="entry name" value="Tyr_Pase_AS"/>
</dbReference>
<dbReference type="GO" id="GO:0051046">
    <property type="term" value="P:regulation of secretion"/>
    <property type="evidence" value="ECO:0007669"/>
    <property type="project" value="TreeGrafter"/>
</dbReference>
<dbReference type="GO" id="GO:0030141">
    <property type="term" value="C:secretory granule"/>
    <property type="evidence" value="ECO:0007669"/>
    <property type="project" value="InterPro"/>
</dbReference>
<evidence type="ECO:0000256" key="9">
    <source>
        <dbReference type="SAM" id="SignalP"/>
    </source>
</evidence>
<comment type="subcellular location">
    <subcellularLocation>
        <location evidence="1">Cytoplasmic vesicle membrane</location>
        <topology evidence="1">Single-pass type I membrane protein</topology>
    </subcellularLocation>
</comment>
<keyword evidence="13" id="KW-1185">Reference proteome</keyword>
<dbReference type="EMBL" id="LWCA01000283">
    <property type="protein sequence ID" value="OAF69428.1"/>
    <property type="molecule type" value="Genomic_DNA"/>
</dbReference>
<protein>
    <submittedName>
        <fullName evidence="12">Uncharacterized protein</fullName>
    </submittedName>
</protein>
<dbReference type="GO" id="GO:0030659">
    <property type="term" value="C:cytoplasmic vesicle membrane"/>
    <property type="evidence" value="ECO:0007669"/>
    <property type="project" value="UniProtKB-SubCell"/>
</dbReference>
<dbReference type="PROSITE" id="PS00383">
    <property type="entry name" value="TYR_PHOSPHATASE_1"/>
    <property type="match status" value="1"/>
</dbReference>
<evidence type="ECO:0000256" key="6">
    <source>
        <dbReference type="ARBA" id="ARBA00023180"/>
    </source>
</evidence>
<keyword evidence="7" id="KW-0968">Cytoplasmic vesicle</keyword>
<dbReference type="GO" id="GO:0004725">
    <property type="term" value="F:protein tyrosine phosphatase activity"/>
    <property type="evidence" value="ECO:0007669"/>
    <property type="project" value="InterPro"/>
</dbReference>
<feature type="domain" description="Tyrosine-protein phosphatase" evidence="10">
    <location>
        <begin position="518"/>
        <end position="776"/>
    </location>
</feature>
<dbReference type="PANTHER" id="PTHR46106">
    <property type="entry name" value="IA-2 PROTEIN TYROSINE PHOSPHATASE, ISOFORM C"/>
    <property type="match status" value="1"/>
</dbReference>
<keyword evidence="4 8" id="KW-1133">Transmembrane helix</keyword>
<organism evidence="12 13">
    <name type="scientific">Intoshia linei</name>
    <dbReference type="NCBI Taxonomy" id="1819745"/>
    <lineage>
        <taxon>Eukaryota</taxon>
        <taxon>Metazoa</taxon>
        <taxon>Spiralia</taxon>
        <taxon>Lophotrochozoa</taxon>
        <taxon>Mesozoa</taxon>
        <taxon>Orthonectida</taxon>
        <taxon>Rhopaluridae</taxon>
        <taxon>Intoshia</taxon>
    </lineage>
</organism>
<dbReference type="InterPro" id="IPR000242">
    <property type="entry name" value="PTP_cat"/>
</dbReference>
<keyword evidence="2 8" id="KW-0812">Transmembrane</keyword>
<dbReference type="Proteomes" id="UP000078046">
    <property type="component" value="Unassembled WGS sequence"/>
</dbReference>
<dbReference type="OrthoDB" id="9880441at2759"/>
<dbReference type="SUPFAM" id="SSF52799">
    <property type="entry name" value="(Phosphotyrosine protein) phosphatases II"/>
    <property type="match status" value="1"/>
</dbReference>
<dbReference type="FunFam" id="3.90.190.10:FF:000017">
    <property type="entry name" value="receptor-type tyrosine-protein phosphatase-like N isoform X2"/>
    <property type="match status" value="1"/>
</dbReference>
<dbReference type="InterPro" id="IPR000387">
    <property type="entry name" value="Tyr_Pase_dom"/>
</dbReference>
<proteinExistence type="predicted"/>
<evidence type="ECO:0000313" key="12">
    <source>
        <dbReference type="EMBL" id="OAF69428.1"/>
    </source>
</evidence>
<evidence type="ECO:0000256" key="8">
    <source>
        <dbReference type="SAM" id="Phobius"/>
    </source>
</evidence>
<evidence type="ECO:0000256" key="7">
    <source>
        <dbReference type="ARBA" id="ARBA00023329"/>
    </source>
</evidence>
<dbReference type="Gene3D" id="3.90.190.10">
    <property type="entry name" value="Protein tyrosine phosphatase superfamily"/>
    <property type="match status" value="1"/>
</dbReference>
<keyword evidence="3 9" id="KW-0732">Signal</keyword>
<evidence type="ECO:0000256" key="2">
    <source>
        <dbReference type="ARBA" id="ARBA00022692"/>
    </source>
</evidence>
<dbReference type="GO" id="GO:0045202">
    <property type="term" value="C:synapse"/>
    <property type="evidence" value="ECO:0007669"/>
    <property type="project" value="TreeGrafter"/>
</dbReference>
<dbReference type="InterPro" id="IPR003595">
    <property type="entry name" value="Tyr_Pase_cat"/>
</dbReference>
<dbReference type="PANTHER" id="PTHR46106:SF4">
    <property type="entry name" value="IA-2 PROTEIN TYROSINE PHOSPHATASE, ISOFORM C"/>
    <property type="match status" value="1"/>
</dbReference>
<evidence type="ECO:0000256" key="5">
    <source>
        <dbReference type="ARBA" id="ARBA00023136"/>
    </source>
</evidence>